<dbReference type="InterPro" id="IPR032466">
    <property type="entry name" value="Metal_Hydrolase"/>
</dbReference>
<dbReference type="SUPFAM" id="SSF51556">
    <property type="entry name" value="Metallo-dependent hydrolases"/>
    <property type="match status" value="1"/>
</dbReference>
<protein>
    <recommendedName>
        <fullName evidence="4">TatD related DNase</fullName>
    </recommendedName>
</protein>
<name>A0A5N6KPL5_9ROSI</name>
<reference evidence="2 3" key="1">
    <citation type="submission" date="2019-06" db="EMBL/GenBank/DDBJ databases">
        <title>A chromosomal-level reference genome of Carpinus fangiana (Coryloideae, Betulaceae).</title>
        <authorList>
            <person name="Yang X."/>
            <person name="Wang Z."/>
            <person name="Zhang L."/>
            <person name="Hao G."/>
            <person name="Liu J."/>
            <person name="Yang Y."/>
        </authorList>
    </citation>
    <scope>NUCLEOTIDE SEQUENCE [LARGE SCALE GENOMIC DNA]</scope>
    <source>
        <strain evidence="2">Cfa_2016G</strain>
        <tissue evidence="2">Leaf</tissue>
    </source>
</reference>
<dbReference type="Proteomes" id="UP000327013">
    <property type="component" value="Unassembled WGS sequence"/>
</dbReference>
<accession>A0A5N6KPL5</accession>
<proteinExistence type="predicted"/>
<sequence length="362" mass="40797">MPTMNTASFTIMATRAEDQELVNQVANESKINASKNEEGTSASAHRDVIPSFGWHPWFSHLLYDDLAPNAISGRPLSSDEKTSHYKQALTPEPEHDTFIAELQDPLLLSDFLNETRARLAKHPNALVGEIGLDKAFRIPVAWLPKDHEQRDQSLTPGGREGRRLSPYRVSMNHQKKILLAQLKLAGEMQRPVSIHGVQAHGVVYETLVQTWKGHERPVMSKKEQKRHPERLHPDDEDESSRAVSGPKPYPPRICLHSYSGPPDPVKQYIHPSVPAEIFFSFSILVNFTSPAASKTAEVIRSIPDDRILVESDLHTAGKDMDEYMEAVVRKICELKQWSLTDGVKQLGRNWRHFVFGVTDTPS</sequence>
<dbReference type="InterPro" id="IPR001130">
    <property type="entry name" value="TatD-like"/>
</dbReference>
<dbReference type="PANTHER" id="PTHR47345:SF1">
    <property type="entry name" value="CUT9-INTERACTING PROTEIN SCN1"/>
    <property type="match status" value="1"/>
</dbReference>
<dbReference type="PANTHER" id="PTHR47345">
    <property type="entry name" value="CUT9-INTERACTING PROTEIN SCN1"/>
    <property type="match status" value="1"/>
</dbReference>
<feature type="region of interest" description="Disordered" evidence="1">
    <location>
        <begin position="215"/>
        <end position="249"/>
    </location>
</feature>
<dbReference type="Gene3D" id="3.20.20.140">
    <property type="entry name" value="Metal-dependent hydrolases"/>
    <property type="match status" value="1"/>
</dbReference>
<evidence type="ECO:0000313" key="2">
    <source>
        <dbReference type="EMBL" id="KAB8337096.1"/>
    </source>
</evidence>
<dbReference type="GO" id="GO:0016788">
    <property type="term" value="F:hydrolase activity, acting on ester bonds"/>
    <property type="evidence" value="ECO:0007669"/>
    <property type="project" value="InterPro"/>
</dbReference>
<organism evidence="2 3">
    <name type="scientific">Carpinus fangiana</name>
    <dbReference type="NCBI Taxonomy" id="176857"/>
    <lineage>
        <taxon>Eukaryota</taxon>
        <taxon>Viridiplantae</taxon>
        <taxon>Streptophyta</taxon>
        <taxon>Embryophyta</taxon>
        <taxon>Tracheophyta</taxon>
        <taxon>Spermatophyta</taxon>
        <taxon>Magnoliopsida</taxon>
        <taxon>eudicotyledons</taxon>
        <taxon>Gunneridae</taxon>
        <taxon>Pentapetalae</taxon>
        <taxon>rosids</taxon>
        <taxon>fabids</taxon>
        <taxon>Fagales</taxon>
        <taxon>Betulaceae</taxon>
        <taxon>Carpinus</taxon>
    </lineage>
</organism>
<keyword evidence="3" id="KW-1185">Reference proteome</keyword>
<dbReference type="AlphaFoldDB" id="A0A5N6KPL5"/>
<evidence type="ECO:0008006" key="4">
    <source>
        <dbReference type="Google" id="ProtNLM"/>
    </source>
</evidence>
<dbReference type="OrthoDB" id="413993at2759"/>
<gene>
    <name evidence="2" type="ORF">FH972_021400</name>
</gene>
<comment type="caution">
    <text evidence="2">The sequence shown here is derived from an EMBL/GenBank/DDBJ whole genome shotgun (WGS) entry which is preliminary data.</text>
</comment>
<dbReference type="EMBL" id="VIBQ01000009">
    <property type="protein sequence ID" value="KAB8337096.1"/>
    <property type="molecule type" value="Genomic_DNA"/>
</dbReference>
<dbReference type="Pfam" id="PF01026">
    <property type="entry name" value="TatD_DNase"/>
    <property type="match status" value="1"/>
</dbReference>
<dbReference type="InterPro" id="IPR053044">
    <property type="entry name" value="Metallo-hydrolase/TatD-type"/>
</dbReference>
<evidence type="ECO:0000313" key="3">
    <source>
        <dbReference type="Proteomes" id="UP000327013"/>
    </source>
</evidence>
<evidence type="ECO:0000256" key="1">
    <source>
        <dbReference type="SAM" id="MobiDB-lite"/>
    </source>
</evidence>